<dbReference type="PaxDb" id="55529-EKX54974"/>
<evidence type="ECO:0000259" key="1">
    <source>
        <dbReference type="SMART" id="SM00429"/>
    </source>
</evidence>
<reference evidence="4" key="2">
    <citation type="submission" date="2012-11" db="EMBL/GenBank/DDBJ databases">
        <authorList>
            <person name="Kuo A."/>
            <person name="Curtis B.A."/>
            <person name="Tanifuji G."/>
            <person name="Burki F."/>
            <person name="Gruber A."/>
            <person name="Irimia M."/>
            <person name="Maruyama S."/>
            <person name="Arias M.C."/>
            <person name="Ball S.G."/>
            <person name="Gile G.H."/>
            <person name="Hirakawa Y."/>
            <person name="Hopkins J.F."/>
            <person name="Rensing S.A."/>
            <person name="Schmutz J."/>
            <person name="Symeonidi A."/>
            <person name="Elias M."/>
            <person name="Eveleigh R.J."/>
            <person name="Herman E.K."/>
            <person name="Klute M.J."/>
            <person name="Nakayama T."/>
            <person name="Obornik M."/>
            <person name="Reyes-Prieto A."/>
            <person name="Armbrust E.V."/>
            <person name="Aves S.J."/>
            <person name="Beiko R.G."/>
            <person name="Coutinho P."/>
            <person name="Dacks J.B."/>
            <person name="Durnford D.G."/>
            <person name="Fast N.M."/>
            <person name="Green B.R."/>
            <person name="Grisdale C."/>
            <person name="Hempe F."/>
            <person name="Henrissat B."/>
            <person name="Hoppner M.P."/>
            <person name="Ishida K.-I."/>
            <person name="Kim E."/>
            <person name="Koreny L."/>
            <person name="Kroth P.G."/>
            <person name="Liu Y."/>
            <person name="Malik S.-B."/>
            <person name="Maier U.G."/>
            <person name="McRose D."/>
            <person name="Mock T."/>
            <person name="Neilson J.A."/>
            <person name="Onodera N.T."/>
            <person name="Poole A.M."/>
            <person name="Pritham E.J."/>
            <person name="Richards T.A."/>
            <person name="Rocap G."/>
            <person name="Roy S.W."/>
            <person name="Sarai C."/>
            <person name="Schaack S."/>
            <person name="Shirato S."/>
            <person name="Slamovits C.H."/>
            <person name="Spencer D.F."/>
            <person name="Suzuki S."/>
            <person name="Worden A.Z."/>
            <person name="Zauner S."/>
            <person name="Barry K."/>
            <person name="Bell C."/>
            <person name="Bharti A.K."/>
            <person name="Crow J.A."/>
            <person name="Grimwood J."/>
            <person name="Kramer R."/>
            <person name="Lindquist E."/>
            <person name="Lucas S."/>
            <person name="Salamov A."/>
            <person name="McFadden G.I."/>
            <person name="Lane C.E."/>
            <person name="Keeling P.J."/>
            <person name="Gray M.W."/>
            <person name="Grigoriev I.V."/>
            <person name="Archibald J.M."/>
        </authorList>
    </citation>
    <scope>NUCLEOTIDE SEQUENCE</scope>
    <source>
        <strain evidence="4">CCMP2712</strain>
    </source>
</reference>
<feature type="domain" description="IPT/TIG" evidence="1">
    <location>
        <begin position="208"/>
        <end position="292"/>
    </location>
</feature>
<feature type="domain" description="IPT/TIG" evidence="1">
    <location>
        <begin position="122"/>
        <end position="207"/>
    </location>
</feature>
<accession>L1K2Z1</accession>
<dbReference type="EnsemblProtists" id="EKX54974">
    <property type="protein sequence ID" value="EKX54974"/>
    <property type="gene ID" value="GUITHDRAFT_99620"/>
</dbReference>
<gene>
    <name evidence="2" type="ORF">GUITHDRAFT_99620</name>
</gene>
<dbReference type="KEGG" id="gtt:GUITHDRAFT_99620"/>
<dbReference type="InterPro" id="IPR014756">
    <property type="entry name" value="Ig_E-set"/>
</dbReference>
<proteinExistence type="predicted"/>
<dbReference type="SUPFAM" id="SSF81296">
    <property type="entry name" value="E set domains"/>
    <property type="match status" value="2"/>
</dbReference>
<dbReference type="PANTHER" id="PTHR23361:SF19">
    <property type="entry name" value="IPT_TIG DOMAIN-CONTAINING PROTEIN-RELATED"/>
    <property type="match status" value="1"/>
</dbReference>
<dbReference type="Gene3D" id="2.60.40.10">
    <property type="entry name" value="Immunoglobulins"/>
    <property type="match status" value="2"/>
</dbReference>
<dbReference type="InterPro" id="IPR013783">
    <property type="entry name" value="Ig-like_fold"/>
</dbReference>
<reference evidence="3" key="3">
    <citation type="submission" date="2016-03" db="UniProtKB">
        <authorList>
            <consortium name="EnsemblProtists"/>
        </authorList>
    </citation>
    <scope>IDENTIFICATION</scope>
</reference>
<dbReference type="RefSeq" id="XP_005841954.1">
    <property type="nucleotide sequence ID" value="XM_005841897.1"/>
</dbReference>
<dbReference type="GeneID" id="17311653"/>
<keyword evidence="4" id="KW-1185">Reference proteome</keyword>
<dbReference type="EMBL" id="JH992966">
    <property type="protein sequence ID" value="EKX54974.1"/>
    <property type="molecule type" value="Genomic_DNA"/>
</dbReference>
<evidence type="ECO:0000313" key="3">
    <source>
        <dbReference type="EnsemblProtists" id="EKX54974"/>
    </source>
</evidence>
<dbReference type="Proteomes" id="UP000011087">
    <property type="component" value="Unassembled WGS sequence"/>
</dbReference>
<dbReference type="HOGENOM" id="CLU_344337_0_0_1"/>
<dbReference type="InterPro" id="IPR002909">
    <property type="entry name" value="IPT_dom"/>
</dbReference>
<organism evidence="2">
    <name type="scientific">Guillardia theta (strain CCMP2712)</name>
    <name type="common">Cryptophyte</name>
    <dbReference type="NCBI Taxonomy" id="905079"/>
    <lineage>
        <taxon>Eukaryota</taxon>
        <taxon>Cryptophyceae</taxon>
        <taxon>Pyrenomonadales</taxon>
        <taxon>Geminigeraceae</taxon>
        <taxon>Guillardia</taxon>
    </lineage>
</organism>
<protein>
    <recommendedName>
        <fullName evidence="1">IPT/TIG domain-containing protein</fullName>
    </recommendedName>
</protein>
<dbReference type="Pfam" id="PF01833">
    <property type="entry name" value="TIG"/>
    <property type="match status" value="3"/>
</dbReference>
<dbReference type="AlphaFoldDB" id="L1K2Z1"/>
<dbReference type="PANTHER" id="PTHR23361">
    <property type="entry name" value="MUCIN"/>
    <property type="match status" value="1"/>
</dbReference>
<evidence type="ECO:0000313" key="4">
    <source>
        <dbReference type="Proteomes" id="UP000011087"/>
    </source>
</evidence>
<sequence>MKAKVSAGVNDRSSWLACTVMGRPGSVSSLHSYDLPSLSSSSRTNFAASGGALISATGSGFGVHGVSPMIAVGDTYASSNVWVSETAMRGRLAPGVGAELPMRALVGCCTTGTSTQVFSFDKPTVSSIQPAYAATTGLALLYLAGRNFGTFDSTVSISVGDTKCTESTYVSNLVLSCLVSPGVGASQTVRATVGGQVAESPVLFSYMGPTVLGIGRQNGPATGGVLVTLQGRNFGSFESSAKGRAGTAAERTIWTSDTQLSFGVTGGSGPQITIVLTVFDQAVSNLVGFSYLNSRISAVTMSNIGSSVSFSVAVFGEFSSSDMSVFDVLGKGFGNCIMTQRSRVGSSISIETQWPSDAERNTGGRSAAVQTLSGVNGYNSRSEKARFGSTSAERTVWKSCTNINIKTSASTGKSNTIAITTDAAVNTFSNAFSFDTSPVISSCNTQTATIQVLSLFTSGTFITSKSRIGETASSNTQWKSSTIIYSKIAAGAGHSKGIYLSIHSLVSSASSAVSYDTLAISSGLNQTRSTANTRGVLLSQLLPPDSLQVVSSYSASTRIGRTSCESTGWISTSEVRVQAHAHGRQSMSLSITCGRGASTVSELLTYSAVTVSSVQSVNAGSRSTSLIASLSRVSSSAAGRVGSTGCEISTWLSVTSVSCICARGRSQLGTQAVALTISQATGSVSGSVSFDTQQITGAERGNRYMGMVRSVIVRAVGAVGGAASVSASLRQGSTACERSLWISGSSLAGRTASGQAGSMRVVASVAGQPASTSLAASYDVPMTSEALRTNVGGQGGAKSVQVWGQGIFVDVDNVALCQDSSK</sequence>
<evidence type="ECO:0000313" key="2">
    <source>
        <dbReference type="EMBL" id="EKX54974.1"/>
    </source>
</evidence>
<name>L1K2Z1_GUITC</name>
<dbReference type="SMART" id="SM00429">
    <property type="entry name" value="IPT"/>
    <property type="match status" value="2"/>
</dbReference>
<reference evidence="2 4" key="1">
    <citation type="journal article" date="2012" name="Nature">
        <title>Algal genomes reveal evolutionary mosaicism and the fate of nucleomorphs.</title>
        <authorList>
            <consortium name="DOE Joint Genome Institute"/>
            <person name="Curtis B.A."/>
            <person name="Tanifuji G."/>
            <person name="Burki F."/>
            <person name="Gruber A."/>
            <person name="Irimia M."/>
            <person name="Maruyama S."/>
            <person name="Arias M.C."/>
            <person name="Ball S.G."/>
            <person name="Gile G.H."/>
            <person name="Hirakawa Y."/>
            <person name="Hopkins J.F."/>
            <person name="Kuo A."/>
            <person name="Rensing S.A."/>
            <person name="Schmutz J."/>
            <person name="Symeonidi A."/>
            <person name="Elias M."/>
            <person name="Eveleigh R.J."/>
            <person name="Herman E.K."/>
            <person name="Klute M.J."/>
            <person name="Nakayama T."/>
            <person name="Obornik M."/>
            <person name="Reyes-Prieto A."/>
            <person name="Armbrust E.V."/>
            <person name="Aves S.J."/>
            <person name="Beiko R.G."/>
            <person name="Coutinho P."/>
            <person name="Dacks J.B."/>
            <person name="Durnford D.G."/>
            <person name="Fast N.M."/>
            <person name="Green B.R."/>
            <person name="Grisdale C.J."/>
            <person name="Hempel F."/>
            <person name="Henrissat B."/>
            <person name="Hoppner M.P."/>
            <person name="Ishida K."/>
            <person name="Kim E."/>
            <person name="Koreny L."/>
            <person name="Kroth P.G."/>
            <person name="Liu Y."/>
            <person name="Malik S.B."/>
            <person name="Maier U.G."/>
            <person name="McRose D."/>
            <person name="Mock T."/>
            <person name="Neilson J.A."/>
            <person name="Onodera N.T."/>
            <person name="Poole A.M."/>
            <person name="Pritham E.J."/>
            <person name="Richards T.A."/>
            <person name="Rocap G."/>
            <person name="Roy S.W."/>
            <person name="Sarai C."/>
            <person name="Schaack S."/>
            <person name="Shirato S."/>
            <person name="Slamovits C.H."/>
            <person name="Spencer D.F."/>
            <person name="Suzuki S."/>
            <person name="Worden A.Z."/>
            <person name="Zauner S."/>
            <person name="Barry K."/>
            <person name="Bell C."/>
            <person name="Bharti A.K."/>
            <person name="Crow J.A."/>
            <person name="Grimwood J."/>
            <person name="Kramer R."/>
            <person name="Lindquist E."/>
            <person name="Lucas S."/>
            <person name="Salamov A."/>
            <person name="McFadden G.I."/>
            <person name="Lane C.E."/>
            <person name="Keeling P.J."/>
            <person name="Gray M.W."/>
            <person name="Grigoriev I.V."/>
            <person name="Archibald J.M."/>
        </authorList>
    </citation>
    <scope>NUCLEOTIDE SEQUENCE</scope>
    <source>
        <strain evidence="2 4">CCMP2712</strain>
    </source>
</reference>